<keyword evidence="3" id="KW-1185">Reference proteome</keyword>
<protein>
    <submittedName>
        <fullName evidence="2">Uncharacterized protein</fullName>
    </submittedName>
</protein>
<organism evidence="2 3">
    <name type="scientific">Rubus argutus</name>
    <name type="common">Southern blackberry</name>
    <dbReference type="NCBI Taxonomy" id="59490"/>
    <lineage>
        <taxon>Eukaryota</taxon>
        <taxon>Viridiplantae</taxon>
        <taxon>Streptophyta</taxon>
        <taxon>Embryophyta</taxon>
        <taxon>Tracheophyta</taxon>
        <taxon>Spermatophyta</taxon>
        <taxon>Magnoliopsida</taxon>
        <taxon>eudicotyledons</taxon>
        <taxon>Gunneridae</taxon>
        <taxon>Pentapetalae</taxon>
        <taxon>rosids</taxon>
        <taxon>fabids</taxon>
        <taxon>Rosales</taxon>
        <taxon>Rosaceae</taxon>
        <taxon>Rosoideae</taxon>
        <taxon>Rosoideae incertae sedis</taxon>
        <taxon>Rubus</taxon>
    </lineage>
</organism>
<feature type="compositionally biased region" description="Polar residues" evidence="1">
    <location>
        <begin position="75"/>
        <end position="98"/>
    </location>
</feature>
<dbReference type="EMBL" id="JBEDUW010000002">
    <property type="protein sequence ID" value="KAK9944156.1"/>
    <property type="molecule type" value="Genomic_DNA"/>
</dbReference>
<dbReference type="AlphaFoldDB" id="A0AAW1Y782"/>
<dbReference type="PANTHER" id="PTHR34193:SF1">
    <property type="entry name" value="EXPRESSED PROTEIN"/>
    <property type="match status" value="1"/>
</dbReference>
<feature type="region of interest" description="Disordered" evidence="1">
    <location>
        <begin position="1"/>
        <end position="29"/>
    </location>
</feature>
<gene>
    <name evidence="2" type="ORF">M0R45_009736</name>
</gene>
<dbReference type="Proteomes" id="UP001457282">
    <property type="component" value="Unassembled WGS sequence"/>
</dbReference>
<dbReference type="PANTHER" id="PTHR34193">
    <property type="entry name" value="OS11G0199801 PROTEIN"/>
    <property type="match status" value="1"/>
</dbReference>
<sequence>MLDPHTNPQPDHPFLFNSGPEKRSDTYDTWQPINYSSRAEKTAQNYKSWKSMGAVRLNAAEESPSGVCSPPLWKTTATSPPQSPNRSLNNYRSLSPASRTQAIARGQRELMEMVRNMPESCYELSLKDLVERRTMVDVEVDDEDASTEILVKREDGKLKKKIDRKKPMVMRSGSIDSGGFLLKMVIPISLGSNKKNKVTMINKNKKNKSDCVVEDRVSPKPCVDKDWWKKKVSALGESGGSESGVSSIISGSIKSSSGSSTSSCSSRSSSRRKTGGCWSFILLKKRRQD</sequence>
<feature type="compositionally biased region" description="Low complexity" evidence="1">
    <location>
        <begin position="243"/>
        <end position="268"/>
    </location>
</feature>
<reference evidence="2 3" key="1">
    <citation type="journal article" date="2023" name="G3 (Bethesda)">
        <title>A chromosome-length genome assembly and annotation of blackberry (Rubus argutus, cv. 'Hillquist').</title>
        <authorList>
            <person name="Bruna T."/>
            <person name="Aryal R."/>
            <person name="Dudchenko O."/>
            <person name="Sargent D.J."/>
            <person name="Mead D."/>
            <person name="Buti M."/>
            <person name="Cavallini A."/>
            <person name="Hytonen T."/>
            <person name="Andres J."/>
            <person name="Pham M."/>
            <person name="Weisz D."/>
            <person name="Mascagni F."/>
            <person name="Usai G."/>
            <person name="Natali L."/>
            <person name="Bassil N."/>
            <person name="Fernandez G.E."/>
            <person name="Lomsadze A."/>
            <person name="Armour M."/>
            <person name="Olukolu B."/>
            <person name="Poorten T."/>
            <person name="Britton C."/>
            <person name="Davik J."/>
            <person name="Ashrafi H."/>
            <person name="Aiden E.L."/>
            <person name="Borodovsky M."/>
            <person name="Worthington M."/>
        </authorList>
    </citation>
    <scope>NUCLEOTIDE SEQUENCE [LARGE SCALE GENOMIC DNA]</scope>
    <source>
        <strain evidence="2">PI 553951</strain>
    </source>
</reference>
<accession>A0AAW1Y782</accession>
<evidence type="ECO:0000256" key="1">
    <source>
        <dbReference type="SAM" id="MobiDB-lite"/>
    </source>
</evidence>
<proteinExistence type="predicted"/>
<evidence type="ECO:0000313" key="3">
    <source>
        <dbReference type="Proteomes" id="UP001457282"/>
    </source>
</evidence>
<name>A0AAW1Y782_RUBAR</name>
<evidence type="ECO:0000313" key="2">
    <source>
        <dbReference type="EMBL" id="KAK9944156.1"/>
    </source>
</evidence>
<comment type="caution">
    <text evidence="2">The sequence shown here is derived from an EMBL/GenBank/DDBJ whole genome shotgun (WGS) entry which is preliminary data.</text>
</comment>
<feature type="region of interest" description="Disordered" evidence="1">
    <location>
        <begin position="235"/>
        <end position="273"/>
    </location>
</feature>
<feature type="region of interest" description="Disordered" evidence="1">
    <location>
        <begin position="59"/>
        <end position="98"/>
    </location>
</feature>